<evidence type="ECO:0000313" key="3">
    <source>
        <dbReference type="Proteomes" id="UP000078542"/>
    </source>
</evidence>
<evidence type="ECO:0000256" key="1">
    <source>
        <dbReference type="SAM" id="MobiDB-lite"/>
    </source>
</evidence>
<organism evidence="2 3">
    <name type="scientific">Cyphomyrmex costatus</name>
    <dbReference type="NCBI Taxonomy" id="456900"/>
    <lineage>
        <taxon>Eukaryota</taxon>
        <taxon>Metazoa</taxon>
        <taxon>Ecdysozoa</taxon>
        <taxon>Arthropoda</taxon>
        <taxon>Hexapoda</taxon>
        <taxon>Insecta</taxon>
        <taxon>Pterygota</taxon>
        <taxon>Neoptera</taxon>
        <taxon>Endopterygota</taxon>
        <taxon>Hymenoptera</taxon>
        <taxon>Apocrita</taxon>
        <taxon>Aculeata</taxon>
        <taxon>Formicoidea</taxon>
        <taxon>Formicidae</taxon>
        <taxon>Myrmicinae</taxon>
        <taxon>Cyphomyrmex</taxon>
    </lineage>
</organism>
<accession>A0A151IIH3</accession>
<name>A0A151IIH3_9HYME</name>
<feature type="non-terminal residue" evidence="2">
    <location>
        <position position="1"/>
    </location>
</feature>
<sequence length="158" mass="18350">KLTKPRGPILGARDEVAPTSPPTHRRNTNKTVLRQNHDTKLHVLQRKREMETKHKASPQYTHNSHEFHRVYKRTAHAQTKCVTNQGTNILFHFFPLSNNGLLILPCLFRHVISGKSGKIKFALSFPLESRIWVFVLSCRAKVLLTTYTNFKRHPFFIN</sequence>
<reference evidence="2 3" key="1">
    <citation type="submission" date="2016-03" db="EMBL/GenBank/DDBJ databases">
        <title>Cyphomyrmex costatus WGS genome.</title>
        <authorList>
            <person name="Nygaard S."/>
            <person name="Hu H."/>
            <person name="Boomsma J."/>
            <person name="Zhang G."/>
        </authorList>
    </citation>
    <scope>NUCLEOTIDE SEQUENCE [LARGE SCALE GENOMIC DNA]</scope>
    <source>
        <strain evidence="2">MS0001</strain>
        <tissue evidence="2">Whole body</tissue>
    </source>
</reference>
<keyword evidence="3" id="KW-1185">Reference proteome</keyword>
<proteinExistence type="predicted"/>
<dbReference type="EMBL" id="KQ977477">
    <property type="protein sequence ID" value="KYN02458.1"/>
    <property type="molecule type" value="Genomic_DNA"/>
</dbReference>
<evidence type="ECO:0000313" key="2">
    <source>
        <dbReference type="EMBL" id="KYN02458.1"/>
    </source>
</evidence>
<feature type="region of interest" description="Disordered" evidence="1">
    <location>
        <begin position="1"/>
        <end position="30"/>
    </location>
</feature>
<dbReference type="AlphaFoldDB" id="A0A151IIH3"/>
<gene>
    <name evidence="2" type="ORF">ALC62_06689</name>
</gene>
<dbReference type="Proteomes" id="UP000078542">
    <property type="component" value="Unassembled WGS sequence"/>
</dbReference>
<protein>
    <submittedName>
        <fullName evidence="2">Uncharacterized protein</fullName>
    </submittedName>
</protein>